<accession>A0A9X2CPC2</accession>
<gene>
    <name evidence="1" type="ORF">MF646_02770</name>
</gene>
<keyword evidence="2" id="KW-1185">Reference proteome</keyword>
<name>A0A9X2CPC2_9BACI</name>
<reference evidence="1" key="1">
    <citation type="submission" date="2022-02" db="EMBL/GenBank/DDBJ databases">
        <title>Halalkalibacter sp. nov. isolated from Lonar Lake, India.</title>
        <authorList>
            <person name="Joshi A."/>
            <person name="Thite S."/>
            <person name="Lodha T."/>
        </authorList>
    </citation>
    <scope>NUCLEOTIDE SEQUENCE</scope>
    <source>
        <strain evidence="1">MEB205</strain>
    </source>
</reference>
<proteinExistence type="predicted"/>
<dbReference type="RefSeq" id="WP_250094965.1">
    <property type="nucleotide sequence ID" value="NZ_JAKRYL010000002.1"/>
</dbReference>
<dbReference type="EMBL" id="JAKRYL010000002">
    <property type="protein sequence ID" value="MCL7746037.1"/>
    <property type="molecule type" value="Genomic_DNA"/>
</dbReference>
<dbReference type="Proteomes" id="UP001139150">
    <property type="component" value="Unassembled WGS sequence"/>
</dbReference>
<sequence length="76" mass="8762">MIENYLEERFGIVKEDILVSPATNQQATVKEVLHTIEQRGHADLVLRKIKSIQSLGRKGVIVYLTGQFELDRRKLK</sequence>
<evidence type="ECO:0000313" key="1">
    <source>
        <dbReference type="EMBL" id="MCL7746037.1"/>
    </source>
</evidence>
<comment type="caution">
    <text evidence="1">The sequence shown here is derived from an EMBL/GenBank/DDBJ whole genome shotgun (WGS) entry which is preliminary data.</text>
</comment>
<dbReference type="AlphaFoldDB" id="A0A9X2CPC2"/>
<evidence type="ECO:0000313" key="2">
    <source>
        <dbReference type="Proteomes" id="UP001139150"/>
    </source>
</evidence>
<organism evidence="1 2">
    <name type="scientific">Halalkalibacter alkaliphilus</name>
    <dbReference type="NCBI Taxonomy" id="2917993"/>
    <lineage>
        <taxon>Bacteria</taxon>
        <taxon>Bacillati</taxon>
        <taxon>Bacillota</taxon>
        <taxon>Bacilli</taxon>
        <taxon>Bacillales</taxon>
        <taxon>Bacillaceae</taxon>
        <taxon>Halalkalibacter</taxon>
    </lineage>
</organism>
<protein>
    <submittedName>
        <fullName evidence="1">Uncharacterized protein</fullName>
    </submittedName>
</protein>